<evidence type="ECO:0000313" key="2">
    <source>
        <dbReference type="Proteomes" id="UP000014541"/>
    </source>
</evidence>
<accession>S3JXY0</accession>
<sequence length="274" mass="29715">MGLYGLASKYAAGGKNESAAPFLDVLLTNFHRFAEGIAVHFAIFAEVDGNFQIVLNHGFDAETVRKSISTRDFWNGTLASDGRHILQGESLSGLYQLFSRRDCTFEKLCIQKSLQNECPFIFVATGVPDEQFFEKKIPRILAFVNDLYAILSALSRKCAAASNAPFENTAARAEQAAAYAIRLNKVFEYLSASLYPSDLDFICTCLCLALPAATAKPGANGAAEDHTVLYSGSTEKSDEAAFAHIETVIQKLLSPRCASLVPIEKASAKDYGAS</sequence>
<dbReference type="EMBL" id="ATFF01000006">
    <property type="protein sequence ID" value="EPF30843.1"/>
    <property type="molecule type" value="Genomic_DNA"/>
</dbReference>
<dbReference type="AlphaFoldDB" id="S3JXY0"/>
<dbReference type="STRING" id="1125699.HMPREF9194_01168"/>
<gene>
    <name evidence="1" type="ORF">HMPREF9194_01168</name>
</gene>
<proteinExistence type="predicted"/>
<dbReference type="PATRIC" id="fig|1125699.3.peg.1189"/>
<evidence type="ECO:0000313" key="1">
    <source>
        <dbReference type="EMBL" id="EPF30843.1"/>
    </source>
</evidence>
<dbReference type="OrthoDB" id="9855084at2"/>
<organism evidence="1 2">
    <name type="scientific">Treponema maltophilum ATCC 51939</name>
    <dbReference type="NCBI Taxonomy" id="1125699"/>
    <lineage>
        <taxon>Bacteria</taxon>
        <taxon>Pseudomonadati</taxon>
        <taxon>Spirochaetota</taxon>
        <taxon>Spirochaetia</taxon>
        <taxon>Spirochaetales</taxon>
        <taxon>Treponemataceae</taxon>
        <taxon>Treponema</taxon>
    </lineage>
</organism>
<name>S3JXY0_TREMA</name>
<dbReference type="HOGENOM" id="CLU_946428_0_0_12"/>
<dbReference type="eggNOG" id="ENOG503221Z">
    <property type="taxonomic scope" value="Bacteria"/>
</dbReference>
<comment type="caution">
    <text evidence="1">The sequence shown here is derived from an EMBL/GenBank/DDBJ whole genome shotgun (WGS) entry which is preliminary data.</text>
</comment>
<keyword evidence="2" id="KW-1185">Reference proteome</keyword>
<dbReference type="Proteomes" id="UP000014541">
    <property type="component" value="Unassembled WGS sequence"/>
</dbReference>
<protein>
    <submittedName>
        <fullName evidence="1">Uncharacterized protein</fullName>
    </submittedName>
</protein>
<reference evidence="1 2" key="1">
    <citation type="submission" date="2013-04" db="EMBL/GenBank/DDBJ databases">
        <title>The Genome Sequence of Treponema maltophilum ATCC 51939.</title>
        <authorList>
            <consortium name="The Broad Institute Genomics Platform"/>
            <person name="Earl A."/>
            <person name="Ward D."/>
            <person name="Feldgarden M."/>
            <person name="Gevers D."/>
            <person name="Leonetti C."/>
            <person name="Blanton J.M."/>
            <person name="Dewhirst F.E."/>
            <person name="Izard J."/>
            <person name="Walker B."/>
            <person name="Young S."/>
            <person name="Zeng Q."/>
            <person name="Gargeya S."/>
            <person name="Fitzgerald M."/>
            <person name="Haas B."/>
            <person name="Abouelleil A."/>
            <person name="Allen A.W."/>
            <person name="Alvarado L."/>
            <person name="Arachchi H.M."/>
            <person name="Berlin A.M."/>
            <person name="Chapman S.B."/>
            <person name="Gainer-Dewar J."/>
            <person name="Goldberg J."/>
            <person name="Griggs A."/>
            <person name="Gujja S."/>
            <person name="Hansen M."/>
            <person name="Howarth C."/>
            <person name="Imamovic A."/>
            <person name="Ireland A."/>
            <person name="Larimer J."/>
            <person name="McCowan C."/>
            <person name="Murphy C."/>
            <person name="Pearson M."/>
            <person name="Poon T.W."/>
            <person name="Priest M."/>
            <person name="Roberts A."/>
            <person name="Saif S."/>
            <person name="Shea T."/>
            <person name="Sisk P."/>
            <person name="Sykes S."/>
            <person name="Wortman J."/>
            <person name="Nusbaum C."/>
            <person name="Birren B."/>
        </authorList>
    </citation>
    <scope>NUCLEOTIDE SEQUENCE [LARGE SCALE GENOMIC DNA]</scope>
    <source>
        <strain evidence="1 2">ATCC 51939</strain>
    </source>
</reference>
<dbReference type="RefSeq" id="WP_016525454.1">
    <property type="nucleotide sequence ID" value="NZ_KE332518.1"/>
</dbReference>